<proteinExistence type="predicted"/>
<dbReference type="EMBL" id="FNDQ01000017">
    <property type="protein sequence ID" value="SDH82283.1"/>
    <property type="molecule type" value="Genomic_DNA"/>
</dbReference>
<evidence type="ECO:0000313" key="2">
    <source>
        <dbReference type="Proteomes" id="UP000243588"/>
    </source>
</evidence>
<name>A0A1G8FJF2_9FLAO</name>
<evidence type="ECO:0000313" key="1">
    <source>
        <dbReference type="EMBL" id="SDH82283.1"/>
    </source>
</evidence>
<reference evidence="2" key="1">
    <citation type="submission" date="2016-10" db="EMBL/GenBank/DDBJ databases">
        <authorList>
            <person name="Varghese N."/>
            <person name="Submissions S."/>
        </authorList>
    </citation>
    <scope>NUCLEOTIDE SEQUENCE [LARGE SCALE GENOMIC DNA]</scope>
    <source>
        <strain evidence="2">DSM 23313</strain>
    </source>
</reference>
<dbReference type="RefSeq" id="WP_090409569.1">
    <property type="nucleotide sequence ID" value="NZ_FNDQ01000017.1"/>
</dbReference>
<protein>
    <submittedName>
        <fullName evidence="1">Uncharacterized protein</fullName>
    </submittedName>
</protein>
<dbReference type="Proteomes" id="UP000243588">
    <property type="component" value="Unassembled WGS sequence"/>
</dbReference>
<accession>A0A1G8FJF2</accession>
<organism evidence="1 2">
    <name type="scientific">Myroides phaeus</name>
    <dbReference type="NCBI Taxonomy" id="702745"/>
    <lineage>
        <taxon>Bacteria</taxon>
        <taxon>Pseudomonadati</taxon>
        <taxon>Bacteroidota</taxon>
        <taxon>Flavobacteriia</taxon>
        <taxon>Flavobacteriales</taxon>
        <taxon>Flavobacteriaceae</taxon>
        <taxon>Myroides</taxon>
    </lineage>
</organism>
<gene>
    <name evidence="1" type="ORF">SAMN05421818_11724</name>
</gene>
<sequence>MKNIDSISPFKITNQTTDFGLLTTLLAEVEVSTKNSISIDDKTLMANYIYKENDTYNLVYTLIDANGNTESFIEEDGILPTLFLSPNQENYVSIVPYHPTKELEISIPIFNRENTELPKGNRPFEGDFIGVSNQFSIFYDVDFWSDTKPDKMLSIEFKNNLIKKKHNVKIPLPRNNKIFINNNEIHLLTDSGNTWLHRQIDEKGKELKQRKLQLTQDNFHQILNLSFTEDSHLITQKKGKVSIEKIDIQGNCRSIDLIDIKDPFYNTWQPLSLSENTSITQFNGEFGNGWFTIQNDQLLEFFYSKGQKGYKNLLTNEVLPMDSENLAISSINKTKQNSYAVVFYPMTDHPTKNKTILVLNRVVG</sequence>
<keyword evidence="2" id="KW-1185">Reference proteome</keyword>
<dbReference type="AlphaFoldDB" id="A0A1G8FJF2"/>